<evidence type="ECO:0008006" key="4">
    <source>
        <dbReference type="Google" id="ProtNLM"/>
    </source>
</evidence>
<protein>
    <recommendedName>
        <fullName evidence="4">Nitrate/nitrite sensing protein</fullName>
    </recommendedName>
</protein>
<dbReference type="EMBL" id="CP104694">
    <property type="protein sequence ID" value="UXI70052.1"/>
    <property type="molecule type" value="Genomic_DNA"/>
</dbReference>
<evidence type="ECO:0000313" key="3">
    <source>
        <dbReference type="Proteomes" id="UP001064632"/>
    </source>
</evidence>
<feature type="transmembrane region" description="Helical" evidence="1">
    <location>
        <begin position="333"/>
        <end position="353"/>
    </location>
</feature>
<accession>A0ABY6BJW5</accession>
<reference evidence="2" key="1">
    <citation type="submission" date="2022-09" db="EMBL/GenBank/DDBJ databases">
        <title>Tahibacter sp. nov., isolated from a fresh water.</title>
        <authorList>
            <person name="Baek J.H."/>
            <person name="Lee J.K."/>
            <person name="Kim J.M."/>
            <person name="Jeon C.O."/>
        </authorList>
    </citation>
    <scope>NUCLEOTIDE SEQUENCE</scope>
    <source>
        <strain evidence="2">W38</strain>
    </source>
</reference>
<gene>
    <name evidence="2" type="ORF">N4264_10625</name>
</gene>
<sequence>MLKNLKIWQKLLLASVVFLPPMGYLLYVGVQGINYDIRFSQWEIYGDRYQRPLERLLKTISEHGFLTHQYLDSKSDDLKKALRAKEAEVDAAFVELQAIDKELGEALQFTQEGLLKRNRVHTQVKNLLPEWTDLKGKEDSITAAASREKHFHLAADLRSMITHAGDMSNLILDPDLDTYYIMDVTLLALPQSQDRLSSVLMDGYDILKAGGEISSQDRTKLAVYAAMLKEADRERVFTSTNTALNEDKNFYGIVQSFHLDIPLALDVYGDKTKFLIDMLNDIALSPSTTITPAEFSKAGTAAHQASFEFWDKMVASNDALITDRLNGLRKQRLMTYAIAGGSLVLAILLFVFITRRVARDSAA</sequence>
<keyword evidence="3" id="KW-1185">Reference proteome</keyword>
<evidence type="ECO:0000256" key="1">
    <source>
        <dbReference type="SAM" id="Phobius"/>
    </source>
</evidence>
<keyword evidence="1" id="KW-1133">Transmembrane helix</keyword>
<keyword evidence="1" id="KW-0472">Membrane</keyword>
<proteinExistence type="predicted"/>
<dbReference type="Proteomes" id="UP001064632">
    <property type="component" value="Chromosome"/>
</dbReference>
<organism evidence="2 3">
    <name type="scientific">Tahibacter amnicola</name>
    <dbReference type="NCBI Taxonomy" id="2976241"/>
    <lineage>
        <taxon>Bacteria</taxon>
        <taxon>Pseudomonadati</taxon>
        <taxon>Pseudomonadota</taxon>
        <taxon>Gammaproteobacteria</taxon>
        <taxon>Lysobacterales</taxon>
        <taxon>Rhodanobacteraceae</taxon>
        <taxon>Tahibacter</taxon>
    </lineage>
</organism>
<keyword evidence="1" id="KW-0812">Transmembrane</keyword>
<feature type="transmembrane region" description="Helical" evidence="1">
    <location>
        <begin position="12"/>
        <end position="30"/>
    </location>
</feature>
<name>A0ABY6BJW5_9GAMM</name>
<dbReference type="RefSeq" id="WP_261697003.1">
    <property type="nucleotide sequence ID" value="NZ_CP104694.1"/>
</dbReference>
<evidence type="ECO:0000313" key="2">
    <source>
        <dbReference type="EMBL" id="UXI70052.1"/>
    </source>
</evidence>